<dbReference type="GO" id="GO:0015562">
    <property type="term" value="F:efflux transmembrane transporter activity"/>
    <property type="evidence" value="ECO:0007669"/>
    <property type="project" value="TreeGrafter"/>
</dbReference>
<keyword evidence="2" id="KW-0732">Signal</keyword>
<dbReference type="EMBL" id="BMYX01000020">
    <property type="protein sequence ID" value="GGY24815.1"/>
    <property type="molecule type" value="Genomic_DNA"/>
</dbReference>
<accession>A0A918UAU7</accession>
<evidence type="ECO:0000256" key="2">
    <source>
        <dbReference type="SAM" id="SignalP"/>
    </source>
</evidence>
<evidence type="ECO:0000256" key="1">
    <source>
        <dbReference type="ARBA" id="ARBA00009477"/>
    </source>
</evidence>
<comment type="similarity">
    <text evidence="1">Belongs to the membrane fusion protein (MFP) (TC 8.A.1) family.</text>
</comment>
<organism evidence="3 4">
    <name type="scientific">Paludibacterium paludis</name>
    <dbReference type="NCBI Taxonomy" id="1225769"/>
    <lineage>
        <taxon>Bacteria</taxon>
        <taxon>Pseudomonadati</taxon>
        <taxon>Pseudomonadota</taxon>
        <taxon>Betaproteobacteria</taxon>
        <taxon>Neisseriales</taxon>
        <taxon>Chromobacteriaceae</taxon>
        <taxon>Paludibacterium</taxon>
    </lineage>
</organism>
<dbReference type="Gene3D" id="2.40.30.170">
    <property type="match status" value="1"/>
</dbReference>
<reference evidence="3" key="2">
    <citation type="submission" date="2020-09" db="EMBL/GenBank/DDBJ databases">
        <authorList>
            <person name="Sun Q."/>
            <person name="Kim S."/>
        </authorList>
    </citation>
    <scope>NUCLEOTIDE SEQUENCE</scope>
    <source>
        <strain evidence="3">KCTC 32182</strain>
    </source>
</reference>
<dbReference type="PROSITE" id="PS51257">
    <property type="entry name" value="PROKAR_LIPOPROTEIN"/>
    <property type="match status" value="1"/>
</dbReference>
<dbReference type="Gene3D" id="1.10.287.470">
    <property type="entry name" value="Helix hairpin bin"/>
    <property type="match status" value="1"/>
</dbReference>
<name>A0A918UAU7_9NEIS</name>
<comment type="caution">
    <text evidence="3">The sequence shown here is derived from an EMBL/GenBank/DDBJ whole genome shotgun (WGS) entry which is preliminary data.</text>
</comment>
<sequence>MKSNWFAGGCALAIFASACAGAQPAAKPAGTAPLNAQDGRIRVQLMARNAVTLSGEIAAKIAALPVEEGGSFKRGQALVEFDCGSYRAQWRKAQASLEAANQLARVNSQLAKLNSIGALEVAQAQGKAKEAAADASYMQTIVGKCAIGAPFNGRVARRIAAVHQYVSPGNPILDIVDTGALQLRMLVPSKWIAHLKPGSRFTVAVDELGTSFPAKIERLGAQIDPVSQSILAIGVIDGPAANLLPGMSGWASFK</sequence>
<dbReference type="RefSeq" id="WP_189535904.1">
    <property type="nucleotide sequence ID" value="NZ_BMYX01000020.1"/>
</dbReference>
<dbReference type="PANTHER" id="PTHR30469">
    <property type="entry name" value="MULTIDRUG RESISTANCE PROTEIN MDTA"/>
    <property type="match status" value="1"/>
</dbReference>
<dbReference type="Proteomes" id="UP000645257">
    <property type="component" value="Unassembled WGS sequence"/>
</dbReference>
<dbReference type="NCBIfam" id="TIGR01730">
    <property type="entry name" value="RND_mfp"/>
    <property type="match status" value="1"/>
</dbReference>
<feature type="signal peptide" evidence="2">
    <location>
        <begin position="1"/>
        <end position="22"/>
    </location>
</feature>
<evidence type="ECO:0000313" key="4">
    <source>
        <dbReference type="Proteomes" id="UP000645257"/>
    </source>
</evidence>
<proteinExistence type="inferred from homology"/>
<dbReference type="InterPro" id="IPR006143">
    <property type="entry name" value="RND_pump_MFP"/>
</dbReference>
<evidence type="ECO:0000313" key="3">
    <source>
        <dbReference type="EMBL" id="GGY24815.1"/>
    </source>
</evidence>
<dbReference type="GO" id="GO:1990281">
    <property type="term" value="C:efflux pump complex"/>
    <property type="evidence" value="ECO:0007669"/>
    <property type="project" value="TreeGrafter"/>
</dbReference>
<keyword evidence="4" id="KW-1185">Reference proteome</keyword>
<gene>
    <name evidence="3" type="ORF">GCM10011289_30560</name>
</gene>
<evidence type="ECO:0008006" key="5">
    <source>
        <dbReference type="Google" id="ProtNLM"/>
    </source>
</evidence>
<dbReference type="SUPFAM" id="SSF111369">
    <property type="entry name" value="HlyD-like secretion proteins"/>
    <property type="match status" value="1"/>
</dbReference>
<reference evidence="3" key="1">
    <citation type="journal article" date="2014" name="Int. J. Syst. Evol. Microbiol.">
        <title>Complete genome sequence of Corynebacterium casei LMG S-19264T (=DSM 44701T), isolated from a smear-ripened cheese.</title>
        <authorList>
            <consortium name="US DOE Joint Genome Institute (JGI-PGF)"/>
            <person name="Walter F."/>
            <person name="Albersmeier A."/>
            <person name="Kalinowski J."/>
            <person name="Ruckert C."/>
        </authorList>
    </citation>
    <scope>NUCLEOTIDE SEQUENCE</scope>
    <source>
        <strain evidence="3">KCTC 32182</strain>
    </source>
</reference>
<dbReference type="PANTHER" id="PTHR30469:SF15">
    <property type="entry name" value="HLYD FAMILY OF SECRETION PROTEINS"/>
    <property type="match status" value="1"/>
</dbReference>
<dbReference type="Gene3D" id="2.40.50.100">
    <property type="match status" value="1"/>
</dbReference>
<protein>
    <recommendedName>
        <fullName evidence="5">RND family efflux transporter MFP subunit</fullName>
    </recommendedName>
</protein>
<dbReference type="AlphaFoldDB" id="A0A918UAU7"/>
<feature type="chain" id="PRO_5037136945" description="RND family efflux transporter MFP subunit" evidence="2">
    <location>
        <begin position="23"/>
        <end position="254"/>
    </location>
</feature>